<accession>A0A8S3J7Q8</accession>
<organism evidence="1 2">
    <name type="scientific">Rotaria magnacalcarata</name>
    <dbReference type="NCBI Taxonomy" id="392030"/>
    <lineage>
        <taxon>Eukaryota</taxon>
        <taxon>Metazoa</taxon>
        <taxon>Spiralia</taxon>
        <taxon>Gnathifera</taxon>
        <taxon>Rotifera</taxon>
        <taxon>Eurotatoria</taxon>
        <taxon>Bdelloidea</taxon>
        <taxon>Philodinida</taxon>
        <taxon>Philodinidae</taxon>
        <taxon>Rotaria</taxon>
    </lineage>
</organism>
<comment type="caution">
    <text evidence="1">The sequence shown here is derived from an EMBL/GenBank/DDBJ whole genome shotgun (WGS) entry which is preliminary data.</text>
</comment>
<dbReference type="Proteomes" id="UP000676336">
    <property type="component" value="Unassembled WGS sequence"/>
</dbReference>
<feature type="non-terminal residue" evidence="1">
    <location>
        <position position="20"/>
    </location>
</feature>
<protein>
    <submittedName>
        <fullName evidence="1">Uncharacterized protein</fullName>
    </submittedName>
</protein>
<sequence length="20" mass="2292">MGIWDWIANITSPTFLEALL</sequence>
<proteinExistence type="predicted"/>
<name>A0A8S3J7Q8_9BILA</name>
<evidence type="ECO:0000313" key="2">
    <source>
        <dbReference type="Proteomes" id="UP000676336"/>
    </source>
</evidence>
<evidence type="ECO:0000313" key="1">
    <source>
        <dbReference type="EMBL" id="CAF5214319.1"/>
    </source>
</evidence>
<feature type="non-terminal residue" evidence="1">
    <location>
        <position position="1"/>
    </location>
</feature>
<dbReference type="EMBL" id="CAJOBI010342040">
    <property type="protein sequence ID" value="CAF5214319.1"/>
    <property type="molecule type" value="Genomic_DNA"/>
</dbReference>
<gene>
    <name evidence="1" type="ORF">SMN809_LOCUS79261</name>
</gene>
<reference evidence="1" key="1">
    <citation type="submission" date="2021-02" db="EMBL/GenBank/DDBJ databases">
        <authorList>
            <person name="Nowell W R."/>
        </authorList>
    </citation>
    <scope>NUCLEOTIDE SEQUENCE</scope>
</reference>
<dbReference type="AlphaFoldDB" id="A0A8S3J7Q8"/>